<keyword evidence="2" id="KW-1185">Reference proteome</keyword>
<reference evidence="1 2" key="1">
    <citation type="submission" date="2016-03" db="EMBL/GenBank/DDBJ databases">
        <title>Niastella vici sp. nov., isolated from farmland soil.</title>
        <authorList>
            <person name="Chen L."/>
            <person name="Wang D."/>
            <person name="Yang S."/>
            <person name="Wang G."/>
        </authorList>
    </citation>
    <scope>NUCLEOTIDE SEQUENCE [LARGE SCALE GENOMIC DNA]</scope>
    <source>
        <strain evidence="1 2">DJ57</strain>
    </source>
</reference>
<evidence type="ECO:0000313" key="2">
    <source>
        <dbReference type="Proteomes" id="UP000192796"/>
    </source>
</evidence>
<accession>A0A1V9FEP4</accession>
<sequence>MLHYKKYLVKNTDQFDPEFFSFVGNDVDLIKEEIQHIVCDYKAEFIVYFLKDHCLPGDWEKANPEFVALVKSKSLSSGNIELLFESCYNNPVFKQQLETYIKGKMAEKYV</sequence>
<dbReference type="Proteomes" id="UP000192796">
    <property type="component" value="Unassembled WGS sequence"/>
</dbReference>
<protein>
    <submittedName>
        <fullName evidence="1">Uncharacterized protein</fullName>
    </submittedName>
</protein>
<dbReference type="EMBL" id="LVYD01000124">
    <property type="protein sequence ID" value="OQP56829.1"/>
    <property type="molecule type" value="Genomic_DNA"/>
</dbReference>
<dbReference type="AlphaFoldDB" id="A0A1V9FEP4"/>
<evidence type="ECO:0000313" key="1">
    <source>
        <dbReference type="EMBL" id="OQP56829.1"/>
    </source>
</evidence>
<name>A0A1V9FEP4_9BACT</name>
<organism evidence="1 2">
    <name type="scientific">Niastella vici</name>
    <dbReference type="NCBI Taxonomy" id="1703345"/>
    <lineage>
        <taxon>Bacteria</taxon>
        <taxon>Pseudomonadati</taxon>
        <taxon>Bacteroidota</taxon>
        <taxon>Chitinophagia</taxon>
        <taxon>Chitinophagales</taxon>
        <taxon>Chitinophagaceae</taxon>
        <taxon>Niastella</taxon>
    </lineage>
</organism>
<dbReference type="OrthoDB" id="677919at2"/>
<dbReference type="RefSeq" id="WP_081155792.1">
    <property type="nucleotide sequence ID" value="NZ_LVYD01000124.1"/>
</dbReference>
<proteinExistence type="predicted"/>
<comment type="caution">
    <text evidence="1">The sequence shown here is derived from an EMBL/GenBank/DDBJ whole genome shotgun (WGS) entry which is preliminary data.</text>
</comment>
<gene>
    <name evidence="1" type="ORF">A3860_09600</name>
</gene>